<organism evidence="1 2">
    <name type="scientific">Panagrolaimus sp. PS1159</name>
    <dbReference type="NCBI Taxonomy" id="55785"/>
    <lineage>
        <taxon>Eukaryota</taxon>
        <taxon>Metazoa</taxon>
        <taxon>Ecdysozoa</taxon>
        <taxon>Nematoda</taxon>
        <taxon>Chromadorea</taxon>
        <taxon>Rhabditida</taxon>
        <taxon>Tylenchina</taxon>
        <taxon>Panagrolaimomorpha</taxon>
        <taxon>Panagrolaimoidea</taxon>
        <taxon>Panagrolaimidae</taxon>
        <taxon>Panagrolaimus</taxon>
    </lineage>
</organism>
<evidence type="ECO:0000313" key="1">
    <source>
        <dbReference type="Proteomes" id="UP000887580"/>
    </source>
</evidence>
<name>A0AC35EW07_9BILA</name>
<evidence type="ECO:0000313" key="2">
    <source>
        <dbReference type="WBParaSite" id="PS1159_v2.g11202.t1"/>
    </source>
</evidence>
<sequence length="137" mass="15528">MSKITFISVIFCALFSITFAALPTPDPQMVKDFESLLHKFNLTYYGEEYQQRLRAFEKKYKEEKEIHSVGDAFDWGVEKLTGMTPNEIKEKYLGGVVINSTGIYTSTHRPSSASITEFSYSAILLPLILCSIIINTL</sequence>
<proteinExistence type="predicted"/>
<dbReference type="Proteomes" id="UP000887580">
    <property type="component" value="Unplaced"/>
</dbReference>
<accession>A0AC35EW07</accession>
<dbReference type="WBParaSite" id="PS1159_v2.g11202.t1">
    <property type="protein sequence ID" value="PS1159_v2.g11202.t1"/>
    <property type="gene ID" value="PS1159_v2.g11202"/>
</dbReference>
<reference evidence="2" key="1">
    <citation type="submission" date="2022-11" db="UniProtKB">
        <authorList>
            <consortium name="WormBaseParasite"/>
        </authorList>
    </citation>
    <scope>IDENTIFICATION</scope>
</reference>
<protein>
    <submittedName>
        <fullName evidence="2">Uncharacterized protein</fullName>
    </submittedName>
</protein>